<evidence type="ECO:0000313" key="4">
    <source>
        <dbReference type="Proteomes" id="UP001558652"/>
    </source>
</evidence>
<sequence>MSAVRLTVYLVLIIAVVSCSGPAREGRDEAEDERCEYKLKEVSPATLLKMAAGFKQRQLKRAATRMCFPGNGNARVMRTDKKTTYGTKKKEERMAVKEKAGTVRQVGGAWGGGLQGLEDWSAESNAKAPPFNIVVNNFMNMTLPLMAVDTAPECPPDNQDEEEYDGVEDKCRNQDSESDELAKETGLESPQPSRIWDRHYPPPANPLTTG</sequence>
<evidence type="ECO:0000313" key="3">
    <source>
        <dbReference type="EMBL" id="KAL1138966.1"/>
    </source>
</evidence>
<feature type="signal peptide" evidence="2">
    <location>
        <begin position="1"/>
        <end position="19"/>
    </location>
</feature>
<feature type="region of interest" description="Disordered" evidence="1">
    <location>
        <begin position="150"/>
        <end position="210"/>
    </location>
</feature>
<reference evidence="3 4" key="1">
    <citation type="submission" date="2024-07" db="EMBL/GenBank/DDBJ databases">
        <title>Chromosome-level genome assembly of the water stick insect Ranatra chinensis (Heteroptera: Nepidae).</title>
        <authorList>
            <person name="Liu X."/>
        </authorList>
    </citation>
    <scope>NUCLEOTIDE SEQUENCE [LARGE SCALE GENOMIC DNA]</scope>
    <source>
        <strain evidence="3">Cailab_2021Rc</strain>
        <tissue evidence="3">Muscle</tissue>
    </source>
</reference>
<evidence type="ECO:0000256" key="1">
    <source>
        <dbReference type="SAM" id="MobiDB-lite"/>
    </source>
</evidence>
<name>A0ABD0YT81_9HEMI</name>
<keyword evidence="4" id="KW-1185">Reference proteome</keyword>
<accession>A0ABD0YT81</accession>
<dbReference type="EMBL" id="JBFDAA010000003">
    <property type="protein sequence ID" value="KAL1138966.1"/>
    <property type="molecule type" value="Genomic_DNA"/>
</dbReference>
<organism evidence="3 4">
    <name type="scientific">Ranatra chinensis</name>
    <dbReference type="NCBI Taxonomy" id="642074"/>
    <lineage>
        <taxon>Eukaryota</taxon>
        <taxon>Metazoa</taxon>
        <taxon>Ecdysozoa</taxon>
        <taxon>Arthropoda</taxon>
        <taxon>Hexapoda</taxon>
        <taxon>Insecta</taxon>
        <taxon>Pterygota</taxon>
        <taxon>Neoptera</taxon>
        <taxon>Paraneoptera</taxon>
        <taxon>Hemiptera</taxon>
        <taxon>Heteroptera</taxon>
        <taxon>Panheteroptera</taxon>
        <taxon>Nepomorpha</taxon>
        <taxon>Nepidae</taxon>
        <taxon>Ranatrinae</taxon>
        <taxon>Ranatra</taxon>
    </lineage>
</organism>
<feature type="compositionally biased region" description="Basic and acidic residues" evidence="1">
    <location>
        <begin position="167"/>
        <end position="186"/>
    </location>
</feature>
<dbReference type="PROSITE" id="PS51257">
    <property type="entry name" value="PROKAR_LIPOPROTEIN"/>
    <property type="match status" value="1"/>
</dbReference>
<gene>
    <name evidence="3" type="ORF">AAG570_009027</name>
</gene>
<evidence type="ECO:0000256" key="2">
    <source>
        <dbReference type="SAM" id="SignalP"/>
    </source>
</evidence>
<proteinExistence type="predicted"/>
<protein>
    <submittedName>
        <fullName evidence="3">Uncharacterized protein</fullName>
    </submittedName>
</protein>
<comment type="caution">
    <text evidence="3">The sequence shown here is derived from an EMBL/GenBank/DDBJ whole genome shotgun (WGS) entry which is preliminary data.</text>
</comment>
<dbReference type="AlphaFoldDB" id="A0ABD0YT81"/>
<feature type="compositionally biased region" description="Pro residues" evidence="1">
    <location>
        <begin position="201"/>
        <end position="210"/>
    </location>
</feature>
<feature type="chain" id="PRO_5044781864" evidence="2">
    <location>
        <begin position="20"/>
        <end position="210"/>
    </location>
</feature>
<dbReference type="Proteomes" id="UP001558652">
    <property type="component" value="Unassembled WGS sequence"/>
</dbReference>
<keyword evidence="2" id="KW-0732">Signal</keyword>